<dbReference type="Proteomes" id="UP000824469">
    <property type="component" value="Unassembled WGS sequence"/>
</dbReference>
<feature type="transmembrane region" description="Helical" evidence="2">
    <location>
        <begin position="38"/>
        <end position="63"/>
    </location>
</feature>
<dbReference type="PANTHER" id="PTHR33098:SF53">
    <property type="entry name" value="OS05G0540900 PROTEIN"/>
    <property type="match status" value="1"/>
</dbReference>
<feature type="region of interest" description="Disordered" evidence="1">
    <location>
        <begin position="106"/>
        <end position="129"/>
    </location>
</feature>
<feature type="compositionally biased region" description="Low complexity" evidence="1">
    <location>
        <begin position="283"/>
        <end position="293"/>
    </location>
</feature>
<name>A0AA38G6Q5_TAXCH</name>
<organism evidence="4 5">
    <name type="scientific">Taxus chinensis</name>
    <name type="common">Chinese yew</name>
    <name type="synonym">Taxus wallichiana var. chinensis</name>
    <dbReference type="NCBI Taxonomy" id="29808"/>
    <lineage>
        <taxon>Eukaryota</taxon>
        <taxon>Viridiplantae</taxon>
        <taxon>Streptophyta</taxon>
        <taxon>Embryophyta</taxon>
        <taxon>Tracheophyta</taxon>
        <taxon>Spermatophyta</taxon>
        <taxon>Pinopsida</taxon>
        <taxon>Pinidae</taxon>
        <taxon>Conifers II</taxon>
        <taxon>Cupressales</taxon>
        <taxon>Taxaceae</taxon>
        <taxon>Taxus</taxon>
    </lineage>
</organism>
<feature type="non-terminal residue" evidence="4">
    <location>
        <position position="342"/>
    </location>
</feature>
<accession>A0AA38G6Q5</accession>
<dbReference type="AlphaFoldDB" id="A0AA38G6Q5"/>
<feature type="compositionally biased region" description="Polar residues" evidence="1">
    <location>
        <begin position="265"/>
        <end position="276"/>
    </location>
</feature>
<reference evidence="4 5" key="1">
    <citation type="journal article" date="2021" name="Nat. Plants">
        <title>The Taxus genome provides insights into paclitaxel biosynthesis.</title>
        <authorList>
            <person name="Xiong X."/>
            <person name="Gou J."/>
            <person name="Liao Q."/>
            <person name="Li Y."/>
            <person name="Zhou Q."/>
            <person name="Bi G."/>
            <person name="Li C."/>
            <person name="Du R."/>
            <person name="Wang X."/>
            <person name="Sun T."/>
            <person name="Guo L."/>
            <person name="Liang H."/>
            <person name="Lu P."/>
            <person name="Wu Y."/>
            <person name="Zhang Z."/>
            <person name="Ro D.K."/>
            <person name="Shang Y."/>
            <person name="Huang S."/>
            <person name="Yan J."/>
        </authorList>
    </citation>
    <scope>NUCLEOTIDE SEQUENCE [LARGE SCALE GENOMIC DNA]</scope>
    <source>
        <strain evidence="4">Ta-2019</strain>
    </source>
</reference>
<protein>
    <recommendedName>
        <fullName evidence="3">DUF4408 domain-containing protein</fullName>
    </recommendedName>
</protein>
<feature type="domain" description="DUF4408" evidence="3">
    <location>
        <begin position="69"/>
        <end position="101"/>
    </location>
</feature>
<keyword evidence="5" id="KW-1185">Reference proteome</keyword>
<evidence type="ECO:0000256" key="1">
    <source>
        <dbReference type="SAM" id="MobiDB-lite"/>
    </source>
</evidence>
<dbReference type="OMA" id="ISKFNME"/>
<feature type="transmembrane region" description="Helical" evidence="2">
    <location>
        <begin position="83"/>
        <end position="101"/>
    </location>
</feature>
<feature type="region of interest" description="Disordered" evidence="1">
    <location>
        <begin position="265"/>
        <end position="305"/>
    </location>
</feature>
<dbReference type="Pfam" id="PF05553">
    <property type="entry name" value="DUF761"/>
    <property type="match status" value="1"/>
</dbReference>
<comment type="caution">
    <text evidence="4">The sequence shown here is derived from an EMBL/GenBank/DDBJ whole genome shotgun (WGS) entry which is preliminary data.</text>
</comment>
<evidence type="ECO:0000313" key="4">
    <source>
        <dbReference type="EMBL" id="KAH9317904.1"/>
    </source>
</evidence>
<evidence type="ECO:0000256" key="2">
    <source>
        <dbReference type="SAM" id="Phobius"/>
    </source>
</evidence>
<proteinExistence type="predicted"/>
<sequence>MDWIAQTGCWVPLFSTMDISSAHKKYPSAQNPLRTAFLLLKLSFLALGFLTFIHFCVPLLHHFVFHRVPSLWLSLSSWLTPHFLYIILNCIILTIAVTSSLQQKLKTGDDDDDSMSHLKEQRPPPPEINYHQYQHHHQPHTAYHDEALTSVPAETHFLSSTPTKIEYDDEDGNFIARSNWCTLTEQRSPSSIFCVTSVEDKPLVSASPDTKTSPLSRIARPKKAETLECTWKTITEGRHPPLARHLRKSETWDVAPKVVSAELSSSPALRKSQTVRQLGVEDSPASSASASPARHSLKREPSLSQDDLNRRVEAFISKFNNEIRMQRQNSFQSYMEMIHRSS</sequence>
<dbReference type="EMBL" id="JAHRHJ020000004">
    <property type="protein sequence ID" value="KAH9317904.1"/>
    <property type="molecule type" value="Genomic_DNA"/>
</dbReference>
<dbReference type="InterPro" id="IPR025520">
    <property type="entry name" value="DUF4408"/>
</dbReference>
<dbReference type="Pfam" id="PF14364">
    <property type="entry name" value="DUF4408"/>
    <property type="match status" value="1"/>
</dbReference>
<evidence type="ECO:0000259" key="3">
    <source>
        <dbReference type="Pfam" id="PF14364"/>
    </source>
</evidence>
<keyword evidence="2" id="KW-1133">Transmembrane helix</keyword>
<dbReference type="PANTHER" id="PTHR33098">
    <property type="entry name" value="COTTON FIBER (DUF761)"/>
    <property type="match status" value="1"/>
</dbReference>
<dbReference type="InterPro" id="IPR008480">
    <property type="entry name" value="DUF761_pln"/>
</dbReference>
<keyword evidence="2" id="KW-0472">Membrane</keyword>
<gene>
    <name evidence="4" type="ORF">KI387_019673</name>
</gene>
<keyword evidence="2" id="KW-0812">Transmembrane</keyword>
<evidence type="ECO:0000313" key="5">
    <source>
        <dbReference type="Proteomes" id="UP000824469"/>
    </source>
</evidence>